<feature type="compositionally biased region" description="Polar residues" evidence="2">
    <location>
        <begin position="125"/>
        <end position="138"/>
    </location>
</feature>
<evidence type="ECO:0000256" key="2">
    <source>
        <dbReference type="SAM" id="MobiDB-lite"/>
    </source>
</evidence>
<dbReference type="SMART" id="SM00671">
    <property type="entry name" value="SEL1"/>
    <property type="match status" value="6"/>
</dbReference>
<feature type="compositionally biased region" description="Low complexity" evidence="2">
    <location>
        <begin position="621"/>
        <end position="637"/>
    </location>
</feature>
<accession>A0AAD9SYV5</accession>
<dbReference type="Gene3D" id="1.25.40.10">
    <property type="entry name" value="Tetratricopeptide repeat domain"/>
    <property type="match status" value="2"/>
</dbReference>
<feature type="compositionally biased region" description="Polar residues" evidence="2">
    <location>
        <begin position="147"/>
        <end position="159"/>
    </location>
</feature>
<dbReference type="SUPFAM" id="SSF81901">
    <property type="entry name" value="HCP-like"/>
    <property type="match status" value="2"/>
</dbReference>
<evidence type="ECO:0000313" key="3">
    <source>
        <dbReference type="EMBL" id="KAK2626271.1"/>
    </source>
</evidence>
<dbReference type="InterPro" id="IPR006597">
    <property type="entry name" value="Sel1-like"/>
</dbReference>
<feature type="compositionally biased region" description="Low complexity" evidence="2">
    <location>
        <begin position="792"/>
        <end position="807"/>
    </location>
</feature>
<sequence length="895" mass="98816">MSSYQGRGPYSGTNGGYARQIQQGYDYDYGQPHPDEQHYFHHPQYDYEPQSPQGQYPQYVGTMGDSSYLQKPMQATFYPNQNDDFFMPEVISPTPTRIMPEVPSNMQEGLAHLELEARSPHDNRMSSFSADSSIQSPYPDQRDNRSSTRSNGPGFTASYQHTNASAYQNINRDFQNTGGQDSPKFSPFPKLRDPGQNVPLSDEDKEEVLERARPLVLKSTDPEMQLAWAQDALSWVEVASQCAARQQADGRSGRSMTPKVEHQLREDALSIVRFLADQHHPKADFMKSMWLEFGKFGYRVDKKEAFIGYKAAASKGYARAEYRIGMQYENGNNPAKAIEHYQRGVAARDSASNYRLGMMTLLGQHSMRQDYQRGVDLIQFAAETADENAPQGAYVYGMLLARELPNISIPEQFLSFDLNDAKMFIEKAAYLGFAKAQLKMAQAYELCQLGCEFEPALSLHYNALAARQGEAEAEMAISKWFLCGYEGIFEKNEELAFTYAKRAAQAKLSTAEFAMGYFYEIGVYVPVDLRESEVWYQKALEHGNRDALGRIDSIRKNGALTKKDHEQVAISRIKSQYGSQRGGRPERFRTKAAAPLPATSEERMDTPESRNSYGPGVPRDVYAAPPRRPVSAAPYPVDDTQNMGGSSWGGSRLNSGFRPTSGGGPAADRPSSAFGIRPLSHANTENFGQGLHPSAGLTRPNTSMGNMPQHRAQPIGRGGPPPGVNRAPSGGWDAQRQRPYSSQAPPHPQVGPGYVADQYGRPQSQQAPRGDSIQTQFQRPDRQSSMYPQQGPPVMSGGVMSPSVMSPPQSPYYNHPQQQRPDSQAAGRPGQYGPPPQHTLSTPRPESRPASAAPSSASQGSSAPSSTAPPKKVGPSTFEAMGIPVQKDESECIIM</sequence>
<feature type="region of interest" description="Disordered" evidence="2">
    <location>
        <begin position="575"/>
        <end position="895"/>
    </location>
</feature>
<evidence type="ECO:0008006" key="5">
    <source>
        <dbReference type="Google" id="ProtNLM"/>
    </source>
</evidence>
<keyword evidence="4" id="KW-1185">Reference proteome</keyword>
<keyword evidence="1" id="KW-0677">Repeat</keyword>
<protein>
    <recommendedName>
        <fullName evidence="5">Chitin synthase activator</fullName>
    </recommendedName>
</protein>
<dbReference type="InterPro" id="IPR051726">
    <property type="entry name" value="Chitin_Synth_Reg"/>
</dbReference>
<organism evidence="3 4">
    <name type="scientific">Diplocarpon rosae</name>
    <dbReference type="NCBI Taxonomy" id="946125"/>
    <lineage>
        <taxon>Eukaryota</taxon>
        <taxon>Fungi</taxon>
        <taxon>Dikarya</taxon>
        <taxon>Ascomycota</taxon>
        <taxon>Pezizomycotina</taxon>
        <taxon>Leotiomycetes</taxon>
        <taxon>Helotiales</taxon>
        <taxon>Drepanopezizaceae</taxon>
        <taxon>Diplocarpon</taxon>
    </lineage>
</organism>
<dbReference type="PANTHER" id="PTHR46430:SF2">
    <property type="entry name" value="CHITIN SYNTHASE REGULATORY FACTOR 4"/>
    <property type="match status" value="1"/>
</dbReference>
<feature type="compositionally biased region" description="Polar residues" evidence="2">
    <location>
        <begin position="761"/>
        <end position="788"/>
    </location>
</feature>
<evidence type="ECO:0000256" key="1">
    <source>
        <dbReference type="ARBA" id="ARBA00022737"/>
    </source>
</evidence>
<gene>
    <name evidence="3" type="ORF">QTJ16_004533</name>
</gene>
<proteinExistence type="predicted"/>
<comment type="caution">
    <text evidence="3">The sequence shown here is derived from an EMBL/GenBank/DDBJ whole genome shotgun (WGS) entry which is preliminary data.</text>
</comment>
<feature type="region of interest" description="Disordered" evidence="2">
    <location>
        <begin position="172"/>
        <end position="206"/>
    </location>
</feature>
<dbReference type="EMBL" id="JAUBYV010000006">
    <property type="protein sequence ID" value="KAK2626271.1"/>
    <property type="molecule type" value="Genomic_DNA"/>
</dbReference>
<dbReference type="AlphaFoldDB" id="A0AAD9SYV5"/>
<feature type="compositionally biased region" description="Low complexity" evidence="2">
    <location>
        <begin position="22"/>
        <end position="31"/>
    </location>
</feature>
<dbReference type="Proteomes" id="UP001285354">
    <property type="component" value="Unassembled WGS sequence"/>
</dbReference>
<name>A0AAD9SYV5_9HELO</name>
<dbReference type="PANTHER" id="PTHR46430">
    <property type="entry name" value="PROTEIN SKT5-RELATED"/>
    <property type="match status" value="1"/>
</dbReference>
<feature type="compositionally biased region" description="Basic and acidic residues" evidence="2">
    <location>
        <begin position="886"/>
        <end position="895"/>
    </location>
</feature>
<feature type="compositionally biased region" description="Low complexity" evidence="2">
    <location>
        <begin position="841"/>
        <end position="870"/>
    </location>
</feature>
<dbReference type="Pfam" id="PF08238">
    <property type="entry name" value="Sel1"/>
    <property type="match status" value="5"/>
</dbReference>
<reference evidence="3" key="1">
    <citation type="submission" date="2023-06" db="EMBL/GenBank/DDBJ databases">
        <title>Draft genome of Marssonina rosae.</title>
        <authorList>
            <person name="Cheng Q."/>
        </authorList>
    </citation>
    <scope>NUCLEOTIDE SEQUENCE</scope>
    <source>
        <strain evidence="3">R4</strain>
    </source>
</reference>
<evidence type="ECO:0000313" key="4">
    <source>
        <dbReference type="Proteomes" id="UP001285354"/>
    </source>
</evidence>
<feature type="region of interest" description="Disordered" evidence="2">
    <location>
        <begin position="121"/>
        <end position="159"/>
    </location>
</feature>
<dbReference type="InterPro" id="IPR011990">
    <property type="entry name" value="TPR-like_helical_dom_sf"/>
</dbReference>
<feature type="region of interest" description="Disordered" evidence="2">
    <location>
        <begin position="1"/>
        <end position="36"/>
    </location>
</feature>